<dbReference type="SUPFAM" id="SSF51182">
    <property type="entry name" value="RmlC-like cupins"/>
    <property type="match status" value="1"/>
</dbReference>
<dbReference type="eggNOG" id="arCOG02602">
    <property type="taxonomic scope" value="Archaea"/>
</dbReference>
<proteinExistence type="inferred from homology"/>
<sequence length="238" mass="28186">MEIEICGRTFKADIRWAYDLKPVLAYPEELKENFPAYHMFRDVYYSKKDHEIIKEHGLRFDITVIPPNKIGKEFIKTFGHYHPLAEDNLSYTEIYEVLKGEAIYLLQKVEGDKVVDVVAIEAGEGDKVIIPPNYGHVTINPSNKELRMANWVYRHFKSNYEPYERLRGACYYYTEDGWIRNPNYGEVPDIRFVKPKIPKELGLRKSEEMYKLVRDLSKLEFLYRPSKYLDLFEEILKG</sequence>
<dbReference type="GO" id="GO:0006094">
    <property type="term" value="P:gluconeogenesis"/>
    <property type="evidence" value="ECO:0007669"/>
    <property type="project" value="UniProtKB-KW"/>
</dbReference>
<dbReference type="RefSeq" id="WP_012940623.1">
    <property type="nucleotide sequence ID" value="NC_013741.1"/>
</dbReference>
<dbReference type="KEGG" id="apo:Arcpr_1235"/>
<evidence type="ECO:0000256" key="6">
    <source>
        <dbReference type="ARBA" id="ARBA00029321"/>
    </source>
</evidence>
<dbReference type="STRING" id="572546.Arcpr_1235"/>
<dbReference type="PaxDb" id="572546-Arcpr_1235"/>
<evidence type="ECO:0000256" key="3">
    <source>
        <dbReference type="ARBA" id="ARBA00011952"/>
    </source>
</evidence>
<keyword evidence="4" id="KW-0312">Gluconeogenesis</keyword>
<comment type="similarity">
    <text evidence="2">Belongs to the archaeal-type GPI family.</text>
</comment>
<evidence type="ECO:0000259" key="7">
    <source>
        <dbReference type="Pfam" id="PF06560"/>
    </source>
</evidence>
<evidence type="ECO:0000313" key="9">
    <source>
        <dbReference type="Proteomes" id="UP000001901"/>
    </source>
</evidence>
<keyword evidence="5" id="KW-0324">Glycolysis</keyword>
<dbReference type="CDD" id="cd02218">
    <property type="entry name" value="cupin_PGI"/>
    <property type="match status" value="1"/>
</dbReference>
<dbReference type="Gene3D" id="2.60.120.10">
    <property type="entry name" value="Jelly Rolls"/>
    <property type="match status" value="1"/>
</dbReference>
<dbReference type="GO" id="GO:0005737">
    <property type="term" value="C:cytoplasm"/>
    <property type="evidence" value="ECO:0007669"/>
    <property type="project" value="InterPro"/>
</dbReference>
<dbReference type="EC" id="5.3.1.9" evidence="3"/>
<name>D2RDU3_ARCPA</name>
<evidence type="ECO:0000256" key="2">
    <source>
        <dbReference type="ARBA" id="ARBA00006542"/>
    </source>
</evidence>
<dbReference type="InterPro" id="IPR011051">
    <property type="entry name" value="RmlC_Cupin_sf"/>
</dbReference>
<dbReference type="Proteomes" id="UP000001901">
    <property type="component" value="Chromosome"/>
</dbReference>
<dbReference type="UniPathway" id="UPA00109">
    <property type="reaction ID" value="UER00181"/>
</dbReference>
<accession>D2RDU3</accession>
<feature type="domain" description="Glucose-6-phosphate isomerase prokaryote" evidence="7">
    <location>
        <begin position="16"/>
        <end position="183"/>
    </location>
</feature>
<dbReference type="GeneID" id="8739920"/>
<evidence type="ECO:0000256" key="5">
    <source>
        <dbReference type="ARBA" id="ARBA00023152"/>
    </source>
</evidence>
<dbReference type="GO" id="GO:0006096">
    <property type="term" value="P:glycolytic process"/>
    <property type="evidence" value="ECO:0007669"/>
    <property type="project" value="UniProtKB-UniPathway"/>
</dbReference>
<dbReference type="InterPro" id="IPR014710">
    <property type="entry name" value="RmlC-like_jellyroll"/>
</dbReference>
<keyword evidence="9" id="KW-1185">Reference proteome</keyword>
<comment type="pathway">
    <text evidence="1">Carbohydrate degradation; glycolysis; D-glyceraldehyde 3-phosphate and glycerone phosphate from D-glucose: step 2/4.</text>
</comment>
<reference evidence="8 9" key="1">
    <citation type="journal article" date="2010" name="Stand. Genomic Sci.">
        <title>Complete genome sequence of Archaeoglobus profundus type strain (AV18).</title>
        <authorList>
            <person name="von Jan M."/>
            <person name="Lapidus A."/>
            <person name="Del Rio T.G."/>
            <person name="Copeland A."/>
            <person name="Tice H."/>
            <person name="Cheng J.F."/>
            <person name="Lucas S."/>
            <person name="Chen F."/>
            <person name="Nolan M."/>
            <person name="Goodwin L."/>
            <person name="Han C."/>
            <person name="Pitluck S."/>
            <person name="Liolios K."/>
            <person name="Ivanova N."/>
            <person name="Mavromatis K."/>
            <person name="Ovchinnikova G."/>
            <person name="Chertkov O."/>
            <person name="Pati A."/>
            <person name="Chen A."/>
            <person name="Palaniappan K."/>
            <person name="Land M."/>
            <person name="Hauser L."/>
            <person name="Chang Y.J."/>
            <person name="Jeffries C.D."/>
            <person name="Saunders E."/>
            <person name="Brettin T."/>
            <person name="Detter J.C."/>
            <person name="Chain P."/>
            <person name="Eichinger K."/>
            <person name="Huber H."/>
            <person name="Spring S."/>
            <person name="Rohde M."/>
            <person name="Goker M."/>
            <person name="Wirth R."/>
            <person name="Woyke T."/>
            <person name="Bristow J."/>
            <person name="Eisen J.A."/>
            <person name="Markowitz V."/>
            <person name="Hugenholtz P."/>
            <person name="Kyrpides N.C."/>
            <person name="Klenk H.P."/>
        </authorList>
    </citation>
    <scope>NUCLEOTIDE SEQUENCE [LARGE SCALE GENOMIC DNA]</scope>
    <source>
        <strain evidence="9">DSM 5631 / JCM 9629 / NBRC 100127 / Av18</strain>
    </source>
</reference>
<evidence type="ECO:0000256" key="1">
    <source>
        <dbReference type="ARBA" id="ARBA00004926"/>
    </source>
</evidence>
<organism evidence="8 9">
    <name type="scientific">Archaeoglobus profundus (strain DSM 5631 / JCM 9629 / NBRC 100127 / Av18)</name>
    <dbReference type="NCBI Taxonomy" id="572546"/>
    <lineage>
        <taxon>Archaea</taxon>
        <taxon>Methanobacteriati</taxon>
        <taxon>Methanobacteriota</taxon>
        <taxon>Archaeoglobi</taxon>
        <taxon>Archaeoglobales</taxon>
        <taxon>Archaeoglobaceae</taxon>
        <taxon>Archaeoglobus</taxon>
    </lineage>
</organism>
<dbReference type="OrthoDB" id="49661at2157"/>
<protein>
    <recommendedName>
        <fullName evidence="3">glucose-6-phosphate isomerase</fullName>
        <ecNumber evidence="3">5.3.1.9</ecNumber>
    </recommendedName>
</protein>
<gene>
    <name evidence="8" type="ordered locus">Arcpr_1235</name>
</gene>
<dbReference type="HOGENOM" id="CLU_090970_0_0_2"/>
<dbReference type="AlphaFoldDB" id="D2RDU3"/>
<keyword evidence="8" id="KW-0413">Isomerase</keyword>
<dbReference type="Pfam" id="PF06560">
    <property type="entry name" value="GPI"/>
    <property type="match status" value="1"/>
</dbReference>
<evidence type="ECO:0000256" key="4">
    <source>
        <dbReference type="ARBA" id="ARBA00022432"/>
    </source>
</evidence>
<dbReference type="InterPro" id="IPR010551">
    <property type="entry name" value="G6P_isomerase_prok"/>
</dbReference>
<evidence type="ECO:0000313" key="8">
    <source>
        <dbReference type="EMBL" id="ADB58287.1"/>
    </source>
</evidence>
<dbReference type="EMBL" id="CP001857">
    <property type="protein sequence ID" value="ADB58287.1"/>
    <property type="molecule type" value="Genomic_DNA"/>
</dbReference>
<comment type="catalytic activity">
    <reaction evidence="6">
        <text>alpha-D-glucose 6-phosphate = beta-D-fructose 6-phosphate</text>
        <dbReference type="Rhea" id="RHEA:11816"/>
        <dbReference type="ChEBI" id="CHEBI:57634"/>
        <dbReference type="ChEBI" id="CHEBI:58225"/>
        <dbReference type="EC" id="5.3.1.9"/>
    </reaction>
</comment>
<dbReference type="GO" id="GO:0004347">
    <property type="term" value="F:glucose-6-phosphate isomerase activity"/>
    <property type="evidence" value="ECO:0007669"/>
    <property type="project" value="UniProtKB-EC"/>
</dbReference>